<gene>
    <name evidence="1" type="primary">Syne1_1</name>
    <name evidence="1" type="ORF">CEXT_265681</name>
</gene>
<dbReference type="EMBL" id="BPLR01021703">
    <property type="protein sequence ID" value="GIX92569.1"/>
    <property type="molecule type" value="Genomic_DNA"/>
</dbReference>
<evidence type="ECO:0000313" key="2">
    <source>
        <dbReference type="Proteomes" id="UP001054945"/>
    </source>
</evidence>
<evidence type="ECO:0000313" key="1">
    <source>
        <dbReference type="EMBL" id="GIX92569.1"/>
    </source>
</evidence>
<dbReference type="AlphaFoldDB" id="A0AAV4P7E6"/>
<proteinExistence type="predicted"/>
<protein>
    <submittedName>
        <fullName evidence="1">Nesprin-1</fullName>
    </submittedName>
</protein>
<name>A0AAV4P7E6_CAEEX</name>
<keyword evidence="2" id="KW-1185">Reference proteome</keyword>
<dbReference type="Gene3D" id="1.20.58.60">
    <property type="match status" value="1"/>
</dbReference>
<accession>A0AAV4P7E6</accession>
<comment type="caution">
    <text evidence="1">The sequence shown here is derived from an EMBL/GenBank/DDBJ whole genome shotgun (WGS) entry which is preliminary data.</text>
</comment>
<dbReference type="SUPFAM" id="SSF46966">
    <property type="entry name" value="Spectrin repeat"/>
    <property type="match status" value="1"/>
</dbReference>
<dbReference type="Proteomes" id="UP001054945">
    <property type="component" value="Unassembled WGS sequence"/>
</dbReference>
<sequence length="85" mass="10042">MGFLGRDRISKELEVLNSAYEELLMSVKELKFGLERCLDAWIEFENSRSEAEKWLSDIQNKFRPYLETGSDLNDSDRLEKLKRNP</sequence>
<organism evidence="1 2">
    <name type="scientific">Caerostris extrusa</name>
    <name type="common">Bark spider</name>
    <name type="synonym">Caerostris bankana</name>
    <dbReference type="NCBI Taxonomy" id="172846"/>
    <lineage>
        <taxon>Eukaryota</taxon>
        <taxon>Metazoa</taxon>
        <taxon>Ecdysozoa</taxon>
        <taxon>Arthropoda</taxon>
        <taxon>Chelicerata</taxon>
        <taxon>Arachnida</taxon>
        <taxon>Araneae</taxon>
        <taxon>Araneomorphae</taxon>
        <taxon>Entelegynae</taxon>
        <taxon>Araneoidea</taxon>
        <taxon>Araneidae</taxon>
        <taxon>Caerostris</taxon>
    </lineage>
</organism>
<reference evidence="1 2" key="1">
    <citation type="submission" date="2021-06" db="EMBL/GenBank/DDBJ databases">
        <title>Caerostris extrusa draft genome.</title>
        <authorList>
            <person name="Kono N."/>
            <person name="Arakawa K."/>
        </authorList>
    </citation>
    <scope>NUCLEOTIDE SEQUENCE [LARGE SCALE GENOMIC DNA]</scope>
</reference>